<protein>
    <recommendedName>
        <fullName evidence="3">Secreted protein</fullName>
    </recommendedName>
</protein>
<evidence type="ECO:0000313" key="1">
    <source>
        <dbReference type="EMBL" id="MCE3051250.1"/>
    </source>
</evidence>
<reference evidence="1 2" key="1">
    <citation type="journal article" date="2021" name="BMC Genomics">
        <title>Datura genome reveals duplications of psychoactive alkaloid biosynthetic genes and high mutation rate following tissue culture.</title>
        <authorList>
            <person name="Rajewski A."/>
            <person name="Carter-House D."/>
            <person name="Stajich J."/>
            <person name="Litt A."/>
        </authorList>
    </citation>
    <scope>NUCLEOTIDE SEQUENCE [LARGE SCALE GENOMIC DNA]</scope>
    <source>
        <strain evidence="1">AR-01</strain>
    </source>
</reference>
<comment type="caution">
    <text evidence="1">The sequence shown here is derived from an EMBL/GenBank/DDBJ whole genome shotgun (WGS) entry which is preliminary data.</text>
</comment>
<evidence type="ECO:0008006" key="3">
    <source>
        <dbReference type="Google" id="ProtNLM"/>
    </source>
</evidence>
<gene>
    <name evidence="1" type="ORF">HAX54_049235</name>
</gene>
<sequence length="82" mass="9729">MAVWFRWRWWRRGCLLFSRLWWLGGVEMEKRREKKRGPATLLARKSSGAVALLISPEQKVRRYDGFVGEDEIEAERCEAAMD</sequence>
<dbReference type="EMBL" id="JACEIK010008303">
    <property type="protein sequence ID" value="MCE3051250.1"/>
    <property type="molecule type" value="Genomic_DNA"/>
</dbReference>
<keyword evidence="2" id="KW-1185">Reference proteome</keyword>
<name>A0ABS8WP41_DATST</name>
<dbReference type="Proteomes" id="UP000823775">
    <property type="component" value="Unassembled WGS sequence"/>
</dbReference>
<accession>A0ABS8WP41</accession>
<organism evidence="1 2">
    <name type="scientific">Datura stramonium</name>
    <name type="common">Jimsonweed</name>
    <name type="synonym">Common thornapple</name>
    <dbReference type="NCBI Taxonomy" id="4076"/>
    <lineage>
        <taxon>Eukaryota</taxon>
        <taxon>Viridiplantae</taxon>
        <taxon>Streptophyta</taxon>
        <taxon>Embryophyta</taxon>
        <taxon>Tracheophyta</taxon>
        <taxon>Spermatophyta</taxon>
        <taxon>Magnoliopsida</taxon>
        <taxon>eudicotyledons</taxon>
        <taxon>Gunneridae</taxon>
        <taxon>Pentapetalae</taxon>
        <taxon>asterids</taxon>
        <taxon>lamiids</taxon>
        <taxon>Solanales</taxon>
        <taxon>Solanaceae</taxon>
        <taxon>Solanoideae</taxon>
        <taxon>Datureae</taxon>
        <taxon>Datura</taxon>
    </lineage>
</organism>
<evidence type="ECO:0000313" key="2">
    <source>
        <dbReference type="Proteomes" id="UP000823775"/>
    </source>
</evidence>
<proteinExistence type="predicted"/>